<evidence type="ECO:0000313" key="2">
    <source>
        <dbReference type="EMBL" id="KAG8095090.1"/>
    </source>
</evidence>
<dbReference type="AlphaFoldDB" id="A0A8J5WPP1"/>
<comment type="caution">
    <text evidence="2">The sequence shown here is derived from an EMBL/GenBank/DDBJ whole genome shotgun (WGS) entry which is preliminary data.</text>
</comment>
<accession>A0A8J5WPP1</accession>
<organism evidence="2 3">
    <name type="scientific">Zizania palustris</name>
    <name type="common">Northern wild rice</name>
    <dbReference type="NCBI Taxonomy" id="103762"/>
    <lineage>
        <taxon>Eukaryota</taxon>
        <taxon>Viridiplantae</taxon>
        <taxon>Streptophyta</taxon>
        <taxon>Embryophyta</taxon>
        <taxon>Tracheophyta</taxon>
        <taxon>Spermatophyta</taxon>
        <taxon>Magnoliopsida</taxon>
        <taxon>Liliopsida</taxon>
        <taxon>Poales</taxon>
        <taxon>Poaceae</taxon>
        <taxon>BOP clade</taxon>
        <taxon>Oryzoideae</taxon>
        <taxon>Oryzeae</taxon>
        <taxon>Zizaniinae</taxon>
        <taxon>Zizania</taxon>
    </lineage>
</organism>
<reference evidence="2" key="1">
    <citation type="journal article" date="2021" name="bioRxiv">
        <title>Whole Genome Assembly and Annotation of Northern Wild Rice, Zizania palustris L., Supports a Whole Genome Duplication in the Zizania Genus.</title>
        <authorList>
            <person name="Haas M."/>
            <person name="Kono T."/>
            <person name="Macchietto M."/>
            <person name="Millas R."/>
            <person name="McGilp L."/>
            <person name="Shao M."/>
            <person name="Duquette J."/>
            <person name="Hirsch C.N."/>
            <person name="Kimball J."/>
        </authorList>
    </citation>
    <scope>NUCLEOTIDE SEQUENCE</scope>
    <source>
        <tissue evidence="2">Fresh leaf tissue</tissue>
    </source>
</reference>
<protein>
    <submittedName>
        <fullName evidence="2">Uncharacterized protein</fullName>
    </submittedName>
</protein>
<name>A0A8J5WPP1_ZIZPA</name>
<gene>
    <name evidence="2" type="ORF">GUJ93_ZPchr0012g20627</name>
</gene>
<keyword evidence="3" id="KW-1185">Reference proteome</keyword>
<evidence type="ECO:0000313" key="3">
    <source>
        <dbReference type="Proteomes" id="UP000729402"/>
    </source>
</evidence>
<proteinExistence type="predicted"/>
<dbReference type="EMBL" id="JAAALK010000080">
    <property type="protein sequence ID" value="KAG8095090.1"/>
    <property type="molecule type" value="Genomic_DNA"/>
</dbReference>
<evidence type="ECO:0000256" key="1">
    <source>
        <dbReference type="SAM" id="MobiDB-lite"/>
    </source>
</evidence>
<reference evidence="2" key="2">
    <citation type="submission" date="2021-02" db="EMBL/GenBank/DDBJ databases">
        <authorList>
            <person name="Kimball J.A."/>
            <person name="Haas M.W."/>
            <person name="Macchietto M."/>
            <person name="Kono T."/>
            <person name="Duquette J."/>
            <person name="Shao M."/>
        </authorList>
    </citation>
    <scope>NUCLEOTIDE SEQUENCE</scope>
    <source>
        <tissue evidence="2">Fresh leaf tissue</tissue>
    </source>
</reference>
<sequence>MEVPLRPLSTLETRLAALEALGQDKDQRPPPTVGKVDPPLRHQNEWCSARHRLANDDEVPETVMCS</sequence>
<feature type="region of interest" description="Disordered" evidence="1">
    <location>
        <begin position="20"/>
        <end position="40"/>
    </location>
</feature>
<dbReference type="Proteomes" id="UP000729402">
    <property type="component" value="Unassembled WGS sequence"/>
</dbReference>